<reference evidence="3 4" key="1">
    <citation type="submission" date="2016-04" db="EMBL/GenBank/DDBJ databases">
        <title>A degradative enzymes factory behind the ericoid mycorrhizal symbiosis.</title>
        <authorList>
            <consortium name="DOE Joint Genome Institute"/>
            <person name="Martino E."/>
            <person name="Morin E."/>
            <person name="Grelet G."/>
            <person name="Kuo A."/>
            <person name="Kohler A."/>
            <person name="Daghino S."/>
            <person name="Barry K."/>
            <person name="Choi C."/>
            <person name="Cichocki N."/>
            <person name="Clum A."/>
            <person name="Copeland A."/>
            <person name="Hainaut M."/>
            <person name="Haridas S."/>
            <person name="Labutti K."/>
            <person name="Lindquist E."/>
            <person name="Lipzen A."/>
            <person name="Khouja H.-R."/>
            <person name="Murat C."/>
            <person name="Ohm R."/>
            <person name="Olson A."/>
            <person name="Spatafora J."/>
            <person name="Veneault-Fourrey C."/>
            <person name="Henrissat B."/>
            <person name="Grigoriev I."/>
            <person name="Martin F."/>
            <person name="Perotto S."/>
        </authorList>
    </citation>
    <scope>NUCLEOTIDE SEQUENCE [LARGE SCALE GENOMIC DNA]</scope>
    <source>
        <strain evidence="3 4">F</strain>
    </source>
</reference>
<protein>
    <submittedName>
        <fullName evidence="3">Putative isomerase YbhE</fullName>
    </submittedName>
</protein>
<gene>
    <name evidence="3" type="ORF">L207DRAFT_492429</name>
</gene>
<feature type="signal peptide" evidence="2">
    <location>
        <begin position="1"/>
        <end position="20"/>
    </location>
</feature>
<evidence type="ECO:0000313" key="4">
    <source>
        <dbReference type="Proteomes" id="UP000235786"/>
    </source>
</evidence>
<dbReference type="InterPro" id="IPR011048">
    <property type="entry name" value="Haem_d1_sf"/>
</dbReference>
<dbReference type="Pfam" id="PF10282">
    <property type="entry name" value="Lactonase"/>
    <property type="match status" value="1"/>
</dbReference>
<keyword evidence="3" id="KW-0413">Isomerase</keyword>
<organism evidence="3 4">
    <name type="scientific">Hyaloscypha variabilis (strain UAMH 11265 / GT02V1 / F)</name>
    <name type="common">Meliniomyces variabilis</name>
    <dbReference type="NCBI Taxonomy" id="1149755"/>
    <lineage>
        <taxon>Eukaryota</taxon>
        <taxon>Fungi</taxon>
        <taxon>Dikarya</taxon>
        <taxon>Ascomycota</taxon>
        <taxon>Pezizomycotina</taxon>
        <taxon>Leotiomycetes</taxon>
        <taxon>Helotiales</taxon>
        <taxon>Hyaloscyphaceae</taxon>
        <taxon>Hyaloscypha</taxon>
        <taxon>Hyaloscypha variabilis</taxon>
    </lineage>
</organism>
<proteinExistence type="inferred from homology"/>
<name>A0A2J6RJ45_HYAVF</name>
<dbReference type="InterPro" id="IPR050282">
    <property type="entry name" value="Cycloisomerase_2"/>
</dbReference>
<dbReference type="PANTHER" id="PTHR30344:SF1">
    <property type="entry name" value="6-PHOSPHOGLUCONOLACTONASE"/>
    <property type="match status" value="1"/>
</dbReference>
<dbReference type="Gene3D" id="2.130.10.10">
    <property type="entry name" value="YVTN repeat-like/Quinoprotein amine dehydrogenase"/>
    <property type="match status" value="1"/>
</dbReference>
<dbReference type="Proteomes" id="UP000235786">
    <property type="component" value="Unassembled WGS sequence"/>
</dbReference>
<accession>A0A2J6RJ45</accession>
<dbReference type="GO" id="GO:0016853">
    <property type="term" value="F:isomerase activity"/>
    <property type="evidence" value="ECO:0007669"/>
    <property type="project" value="UniProtKB-KW"/>
</dbReference>
<dbReference type="GO" id="GO:0017057">
    <property type="term" value="F:6-phosphogluconolactonase activity"/>
    <property type="evidence" value="ECO:0007669"/>
    <property type="project" value="TreeGrafter"/>
</dbReference>
<dbReference type="InterPro" id="IPR015943">
    <property type="entry name" value="WD40/YVTN_repeat-like_dom_sf"/>
</dbReference>
<feature type="chain" id="PRO_5014334712" evidence="2">
    <location>
        <begin position="21"/>
        <end position="379"/>
    </location>
</feature>
<dbReference type="AlphaFoldDB" id="A0A2J6RJ45"/>
<dbReference type="InterPro" id="IPR019405">
    <property type="entry name" value="Lactonase_7-beta_prop"/>
</dbReference>
<evidence type="ECO:0000256" key="2">
    <source>
        <dbReference type="SAM" id="SignalP"/>
    </source>
</evidence>
<dbReference type="OrthoDB" id="9972196at2759"/>
<sequence>MRPSLRLFGLLPVLLKSVSAINIFVSHYQGTVQSLTLTPTSGGAYTLTANSTITIGGQPSWITWDSPNRVLWIADEGNSGSITSITAGTDGSLKKLGQCSAPGGAVANTLYANGGYIASVHYGTSLLTTFKLPLSSSSRPLQQITLTMSAHGPNSRQDAPHPHETVVDPTGAFVLVPDLGADLIRIYTIDPSSGKLTSCGSSVQTPGTGPRHAAFYGNKTLFVANELANTVNRFSVEYTGGCITLTKEQSSNTMAGGKAAPSGTKVGEVHVHDDFIIVSNRRDLSFSPDDSMATFSLDPTTSAMTLTGVTSSGGTYPRTFQINKAGDLVVIGDQTTANVVVVKRDVATGLLGPQVASMRIGIVGHAEEDDGLSAVMWDD</sequence>
<comment type="similarity">
    <text evidence="1">Belongs to the cycloisomerase 2 family.</text>
</comment>
<dbReference type="PANTHER" id="PTHR30344">
    <property type="entry name" value="6-PHOSPHOGLUCONOLACTONASE-RELATED"/>
    <property type="match status" value="1"/>
</dbReference>
<evidence type="ECO:0000313" key="3">
    <source>
        <dbReference type="EMBL" id="PMD38554.1"/>
    </source>
</evidence>
<dbReference type="EMBL" id="KZ613948">
    <property type="protein sequence ID" value="PMD38554.1"/>
    <property type="molecule type" value="Genomic_DNA"/>
</dbReference>
<evidence type="ECO:0000256" key="1">
    <source>
        <dbReference type="ARBA" id="ARBA00005564"/>
    </source>
</evidence>
<dbReference type="STRING" id="1149755.A0A2J6RJ45"/>
<dbReference type="SUPFAM" id="SSF51004">
    <property type="entry name" value="C-terminal (heme d1) domain of cytochrome cd1-nitrite reductase"/>
    <property type="match status" value="1"/>
</dbReference>
<keyword evidence="2" id="KW-0732">Signal</keyword>
<keyword evidence="4" id="KW-1185">Reference proteome</keyword>